<evidence type="ECO:0000313" key="10">
    <source>
        <dbReference type="Proteomes" id="UP000823638"/>
    </source>
</evidence>
<name>A0A9D9N1J6_9SPIR</name>
<evidence type="ECO:0000256" key="5">
    <source>
        <dbReference type="ARBA" id="ARBA00022989"/>
    </source>
</evidence>
<dbReference type="GO" id="GO:0055085">
    <property type="term" value="P:transmembrane transport"/>
    <property type="evidence" value="ECO:0007669"/>
    <property type="project" value="InterPro"/>
</dbReference>
<keyword evidence="3" id="KW-1003">Cell membrane</keyword>
<evidence type="ECO:0000313" key="9">
    <source>
        <dbReference type="EMBL" id="MBO8456977.1"/>
    </source>
</evidence>
<dbReference type="InterPro" id="IPR000515">
    <property type="entry name" value="MetI-like"/>
</dbReference>
<dbReference type="SUPFAM" id="SSF161098">
    <property type="entry name" value="MetI-like"/>
    <property type="match status" value="1"/>
</dbReference>
<feature type="transmembrane region" description="Helical" evidence="7">
    <location>
        <begin position="9"/>
        <end position="32"/>
    </location>
</feature>
<keyword evidence="2 7" id="KW-0813">Transport</keyword>
<dbReference type="GO" id="GO:0005886">
    <property type="term" value="C:plasma membrane"/>
    <property type="evidence" value="ECO:0007669"/>
    <property type="project" value="UniProtKB-SubCell"/>
</dbReference>
<reference evidence="9" key="2">
    <citation type="journal article" date="2021" name="PeerJ">
        <title>Extensive microbial diversity within the chicken gut microbiome revealed by metagenomics and culture.</title>
        <authorList>
            <person name="Gilroy R."/>
            <person name="Ravi A."/>
            <person name="Getino M."/>
            <person name="Pursley I."/>
            <person name="Horton D.L."/>
            <person name="Alikhan N.F."/>
            <person name="Baker D."/>
            <person name="Gharbi K."/>
            <person name="Hall N."/>
            <person name="Watson M."/>
            <person name="Adriaenssens E.M."/>
            <person name="Foster-Nyarko E."/>
            <person name="Jarju S."/>
            <person name="Secka A."/>
            <person name="Antonio M."/>
            <person name="Oren A."/>
            <person name="Chaudhuri R.R."/>
            <person name="La Ragione R."/>
            <person name="Hildebrand F."/>
            <person name="Pallen M.J."/>
        </authorList>
    </citation>
    <scope>NUCLEOTIDE SEQUENCE</scope>
    <source>
        <strain evidence="9">10532</strain>
    </source>
</reference>
<dbReference type="PANTHER" id="PTHR30193:SF37">
    <property type="entry name" value="INNER MEMBRANE ABC TRANSPORTER PERMEASE PROTEIN YCJO"/>
    <property type="match status" value="1"/>
</dbReference>
<dbReference type="Pfam" id="PF00528">
    <property type="entry name" value="BPD_transp_1"/>
    <property type="match status" value="1"/>
</dbReference>
<keyword evidence="6 7" id="KW-0472">Membrane</keyword>
<evidence type="ECO:0000256" key="6">
    <source>
        <dbReference type="ARBA" id="ARBA00023136"/>
    </source>
</evidence>
<evidence type="ECO:0000256" key="4">
    <source>
        <dbReference type="ARBA" id="ARBA00022692"/>
    </source>
</evidence>
<sequence>MVQPKSKKIWYFVSFILPCLVLYLLFFIYPFLNGFFVSLTNWDGLTPRVPNIISNQEFETDLMDKLKKDKDKEYLKKFYTYDASSDQWTRKNLSGFETMKLTFIMNKVDYYPANNKPVGLKNYIDIFTGKVKNDFYPRFIDMVYHNKDSDNLPIRIPADDYEKLIKPKLTPEQVSEFNYYYTFEPVEKKAGNYVFNTEYSITAVKRAIRELPESSAGTFTISMRDVFLRNVKEAVISDNLGVIDGYVSDLAESASLSDSSTAVIENIADDLIRYYKVSCFISDTWVEKAFRMGVIGFTIFFAFFSVIGINVLAFLLALALDTGIKGNKILRTIFFLPNVLSMIIVALIWSSIFSILLPKITGIDLWLSDPKKTPWLLVLIAVWQGCGYYMIVYLAGLQNIPTDVIEAAYIDGVTMWQQFKYITLPLILPAVTISLFLSIANALKTFDLMYAIIGPTGRSTGTIPYVYDIYFDAFAQKQAGLATAKAMLLFVVIFAVTGLQLFLMKRKEVEQ</sequence>
<feature type="domain" description="ABC transmembrane type-1" evidence="8">
    <location>
        <begin position="295"/>
        <end position="500"/>
    </location>
</feature>
<reference evidence="9" key="1">
    <citation type="submission" date="2020-10" db="EMBL/GenBank/DDBJ databases">
        <authorList>
            <person name="Gilroy R."/>
        </authorList>
    </citation>
    <scope>NUCLEOTIDE SEQUENCE</scope>
    <source>
        <strain evidence="9">10532</strain>
    </source>
</reference>
<evidence type="ECO:0000259" key="8">
    <source>
        <dbReference type="PROSITE" id="PS50928"/>
    </source>
</evidence>
<evidence type="ECO:0000256" key="3">
    <source>
        <dbReference type="ARBA" id="ARBA00022475"/>
    </source>
</evidence>
<evidence type="ECO:0000256" key="1">
    <source>
        <dbReference type="ARBA" id="ARBA00004651"/>
    </source>
</evidence>
<feature type="transmembrane region" description="Helical" evidence="7">
    <location>
        <begin position="375"/>
        <end position="400"/>
    </location>
</feature>
<comment type="similarity">
    <text evidence="7">Belongs to the binding-protein-dependent transport system permease family.</text>
</comment>
<dbReference type="InterPro" id="IPR035906">
    <property type="entry name" value="MetI-like_sf"/>
</dbReference>
<comment type="subcellular location">
    <subcellularLocation>
        <location evidence="1 7">Cell membrane</location>
        <topology evidence="1 7">Multi-pass membrane protein</topology>
    </subcellularLocation>
</comment>
<feature type="transmembrane region" description="Helical" evidence="7">
    <location>
        <begin position="332"/>
        <end position="355"/>
    </location>
</feature>
<organism evidence="9 10">
    <name type="scientific">Candidatus Gallitreponema excrementavium</name>
    <dbReference type="NCBI Taxonomy" id="2840840"/>
    <lineage>
        <taxon>Bacteria</taxon>
        <taxon>Pseudomonadati</taxon>
        <taxon>Spirochaetota</taxon>
        <taxon>Spirochaetia</taxon>
        <taxon>Spirochaetales</taxon>
        <taxon>Candidatus Gallitreponema</taxon>
    </lineage>
</organism>
<evidence type="ECO:0000256" key="2">
    <source>
        <dbReference type="ARBA" id="ARBA00022448"/>
    </source>
</evidence>
<protein>
    <submittedName>
        <fullName evidence="9">Sugar ABC transporter permease</fullName>
    </submittedName>
</protein>
<dbReference type="AlphaFoldDB" id="A0A9D9N1J6"/>
<keyword evidence="5 7" id="KW-1133">Transmembrane helix</keyword>
<dbReference type="PROSITE" id="PS50928">
    <property type="entry name" value="ABC_TM1"/>
    <property type="match status" value="1"/>
</dbReference>
<accession>A0A9D9N1J6</accession>
<dbReference type="CDD" id="cd06261">
    <property type="entry name" value="TM_PBP2"/>
    <property type="match status" value="1"/>
</dbReference>
<evidence type="ECO:0000256" key="7">
    <source>
        <dbReference type="RuleBase" id="RU363032"/>
    </source>
</evidence>
<feature type="transmembrane region" description="Helical" evidence="7">
    <location>
        <begin position="486"/>
        <end position="504"/>
    </location>
</feature>
<gene>
    <name evidence="9" type="ORF">IAA81_01965</name>
</gene>
<dbReference type="PANTHER" id="PTHR30193">
    <property type="entry name" value="ABC TRANSPORTER PERMEASE PROTEIN"/>
    <property type="match status" value="1"/>
</dbReference>
<proteinExistence type="inferred from homology"/>
<feature type="transmembrane region" description="Helical" evidence="7">
    <location>
        <begin position="421"/>
        <end position="440"/>
    </location>
</feature>
<feature type="transmembrane region" description="Helical" evidence="7">
    <location>
        <begin position="294"/>
        <end position="320"/>
    </location>
</feature>
<dbReference type="Proteomes" id="UP000823638">
    <property type="component" value="Unassembled WGS sequence"/>
</dbReference>
<dbReference type="InterPro" id="IPR051393">
    <property type="entry name" value="ABC_transporter_permease"/>
</dbReference>
<dbReference type="Gene3D" id="1.10.3720.10">
    <property type="entry name" value="MetI-like"/>
    <property type="match status" value="1"/>
</dbReference>
<keyword evidence="4 7" id="KW-0812">Transmembrane</keyword>
<dbReference type="EMBL" id="JADIMM010000023">
    <property type="protein sequence ID" value="MBO8456977.1"/>
    <property type="molecule type" value="Genomic_DNA"/>
</dbReference>
<comment type="caution">
    <text evidence="9">The sequence shown here is derived from an EMBL/GenBank/DDBJ whole genome shotgun (WGS) entry which is preliminary data.</text>
</comment>